<gene>
    <name evidence="1" type="ORF">AVDCRST_MAG93-278</name>
</gene>
<proteinExistence type="predicted"/>
<evidence type="ECO:0000313" key="1">
    <source>
        <dbReference type="EMBL" id="CAA9217073.1"/>
    </source>
</evidence>
<dbReference type="EMBL" id="CADCTR010000089">
    <property type="protein sequence ID" value="CAA9217073.1"/>
    <property type="molecule type" value="Genomic_DNA"/>
</dbReference>
<sequence length="43" mass="5023">MRGSFFGGIMIGAKMAILIVKREHKDGMLPWRCTAEYHRNRML</sequence>
<reference evidence="1" key="1">
    <citation type="submission" date="2020-02" db="EMBL/GenBank/DDBJ databases">
        <authorList>
            <person name="Meier V. D."/>
        </authorList>
    </citation>
    <scope>NUCLEOTIDE SEQUENCE</scope>
    <source>
        <strain evidence="1">AVDCRST_MAG93</strain>
    </source>
</reference>
<protein>
    <submittedName>
        <fullName evidence="1">Uncharacterized protein</fullName>
    </submittedName>
</protein>
<accession>A0A6J4H9L5</accession>
<name>A0A6J4H9L5_9CHLR</name>
<dbReference type="AlphaFoldDB" id="A0A6J4H9L5"/>
<organism evidence="1">
    <name type="scientific">uncultured Chloroflexia bacterium</name>
    <dbReference type="NCBI Taxonomy" id="1672391"/>
    <lineage>
        <taxon>Bacteria</taxon>
        <taxon>Bacillati</taxon>
        <taxon>Chloroflexota</taxon>
        <taxon>Chloroflexia</taxon>
        <taxon>environmental samples</taxon>
    </lineage>
</organism>